<dbReference type="InterPro" id="IPR041679">
    <property type="entry name" value="DNA2/NAM7-like_C"/>
</dbReference>
<dbReference type="Pfam" id="PF13086">
    <property type="entry name" value="AAA_11"/>
    <property type="match status" value="2"/>
</dbReference>
<keyword evidence="2" id="KW-0347">Helicase</keyword>
<accession>A0A380U8L2</accession>
<protein>
    <submittedName>
        <fullName evidence="2">Putative DNA helicase</fullName>
    </submittedName>
</protein>
<evidence type="ECO:0000259" key="1">
    <source>
        <dbReference type="PROSITE" id="PS50011"/>
    </source>
</evidence>
<evidence type="ECO:0000313" key="3">
    <source>
        <dbReference type="Proteomes" id="UP000254227"/>
    </source>
</evidence>
<dbReference type="PANTHER" id="PTHR10887:SF495">
    <property type="entry name" value="HELICASE SENATAXIN ISOFORM X1-RELATED"/>
    <property type="match status" value="1"/>
</dbReference>
<evidence type="ECO:0000313" key="2">
    <source>
        <dbReference type="EMBL" id="SUT97961.1"/>
    </source>
</evidence>
<dbReference type="Gene3D" id="1.10.510.10">
    <property type="entry name" value="Transferase(Phosphotransferase) domain 1"/>
    <property type="match status" value="1"/>
</dbReference>
<dbReference type="InterPro" id="IPR027417">
    <property type="entry name" value="P-loop_NTPase"/>
</dbReference>
<dbReference type="Proteomes" id="UP000254227">
    <property type="component" value="Unassembled WGS sequence"/>
</dbReference>
<dbReference type="GO" id="GO:0004386">
    <property type="term" value="F:helicase activity"/>
    <property type="evidence" value="ECO:0007669"/>
    <property type="project" value="UniProtKB-KW"/>
</dbReference>
<reference evidence="2 3" key="1">
    <citation type="submission" date="2018-06" db="EMBL/GenBank/DDBJ databases">
        <authorList>
            <consortium name="Pathogen Informatics"/>
            <person name="Doyle S."/>
        </authorList>
    </citation>
    <scope>NUCLEOTIDE SEQUENCE [LARGE SCALE GENOMIC DNA]</scope>
    <source>
        <strain evidence="2 3">NCTC10308</strain>
    </source>
</reference>
<dbReference type="GO" id="GO:0005524">
    <property type="term" value="F:ATP binding"/>
    <property type="evidence" value="ECO:0007669"/>
    <property type="project" value="InterPro"/>
</dbReference>
<dbReference type="SUPFAM" id="SSF52540">
    <property type="entry name" value="P-loop containing nucleoside triphosphate hydrolases"/>
    <property type="match status" value="1"/>
</dbReference>
<keyword evidence="2" id="KW-0378">Hydrolase</keyword>
<dbReference type="InterPro" id="IPR045055">
    <property type="entry name" value="DNA2/NAM7-like"/>
</dbReference>
<dbReference type="InterPro" id="IPR000719">
    <property type="entry name" value="Prot_kinase_dom"/>
</dbReference>
<keyword evidence="2" id="KW-0547">Nucleotide-binding</keyword>
<dbReference type="SUPFAM" id="SSF56112">
    <property type="entry name" value="Protein kinase-like (PK-like)"/>
    <property type="match status" value="1"/>
</dbReference>
<dbReference type="Pfam" id="PF13087">
    <property type="entry name" value="AAA_12"/>
    <property type="match status" value="1"/>
</dbReference>
<feature type="domain" description="Protein kinase" evidence="1">
    <location>
        <begin position="37"/>
        <end position="354"/>
    </location>
</feature>
<dbReference type="EMBL" id="UFRV01000006">
    <property type="protein sequence ID" value="SUT97961.1"/>
    <property type="molecule type" value="Genomic_DNA"/>
</dbReference>
<keyword evidence="2" id="KW-0067">ATP-binding</keyword>
<organism evidence="2 3">
    <name type="scientific">Acinetobacter johnsonii</name>
    <dbReference type="NCBI Taxonomy" id="40214"/>
    <lineage>
        <taxon>Bacteria</taxon>
        <taxon>Pseudomonadati</taxon>
        <taxon>Pseudomonadota</taxon>
        <taxon>Gammaproteobacteria</taxon>
        <taxon>Moraxellales</taxon>
        <taxon>Moraxellaceae</taxon>
        <taxon>Acinetobacter</taxon>
    </lineage>
</organism>
<dbReference type="InterPro" id="IPR011009">
    <property type="entry name" value="Kinase-like_dom_sf"/>
</dbReference>
<dbReference type="PANTHER" id="PTHR10887">
    <property type="entry name" value="DNA2/NAM7 HELICASE FAMILY"/>
    <property type="match status" value="1"/>
</dbReference>
<gene>
    <name evidence="2" type="ORF">NCTC10308_02656</name>
</gene>
<dbReference type="Gene3D" id="3.40.50.300">
    <property type="entry name" value="P-loop containing nucleotide triphosphate hydrolases"/>
    <property type="match status" value="2"/>
</dbReference>
<sequence length="1210" mass="141890">MLNEKKFFRISTWYIYNFLDNHNIMVICNIEDKLEIYSNDTQAGRVSLVEYMDGDEVKRVKIWELKNEKSEALRDMWIHEIRQILKIQNYPKANNYLELLKSAHYDDKGFYIFYEDANTSRVLSEYLKSRVNIEKRDIRTISRNKHWLHKKSLMLSHNRIIFWKNILRISRAIQILHDQNIIHRNINCESIIYDLNVENDSERFKLSGFEWTLCLYQLKKEDPILTERKLYPFASFRSDWLALSYLICKLLDIKTTEINDSYLSSKEKKFIDNLMNYNSISNNINLEKVEISISSIIKELSSLDLSATRNKDYILLLHFDSENSKDKIIRESIMNELDYEPSKDEVLNFVRNDLDVKNLIVYKCTIRNNTFYLIVGKKLVYQVGKFKYFEEDEERFTWDYGYIENVFPVLPSFVKNDKIEVFAKIKVEVANGFYTRRGSFENTESWVNIFEIFPNNEKYSDNLQELYQGLLFSYAVEVGLYKANLFQVCAEVEKNNSSTHTNILIKLNEDINNKILSKKLKIKPFKERFDDFIKDEKIQKWVLVRNKKNNIVDDLSIPIELEFIKKDYARKVYIFRAKKDYNIKNILSDSMTLMAGDTQGDKINFRRKSKALVKLANQTLLVNSIVNPIDSLSKINYTHEFHESFQELDHVKKEIFKQVLETQPNFIVQGPPGVGKTFLITALINQIFKDEAYSKILLTAQSHATVNILYNEVKKLKFDKELIIIDAFNNKSKDQDDEDFKISSRVTKPYINDFKRSQMFKDGCENQTDDFKNKLNNFINENGDWGSFFEQILKAANILFTTSNSKIIENLLDNNIQFDFSILEEAGKSSGLEIISPLMLSHRRILIGDHMQLPPFLERSINKILDSDISNIRHVIDEVKDGEFKFPLFNQILGDTNQDQSDLNISLDSKLKLQKNSKDYFGLFKFLTKKAEELNKRKQPSFGKRVNIQHRMHPDIANIVSKTVYNSELETYHELQAKFSDPNPFYFEYLEKLQLSTSTKGVLWLDVPYKNDHQKLEGNFDDNYINSQEVDLIKAIFSILKKDNSVKKYKNKKLTIQVLSPYLKQVNFINARIPKNILPEGFDLKNSDEICKSVDSFQGDEADIIIVSLVRHNNASSIRESLGFLLDQRRMNVLLSRAKFKLILVGSFGLFESWAKTVDYYESEVQEKLSNDTNADDKKFVKRLSNLLSSFPPAYCDFVSTEDFFNENGN</sequence>
<dbReference type="InterPro" id="IPR047187">
    <property type="entry name" value="SF1_C_Upf1"/>
</dbReference>
<name>A0A380U8L2_ACIJO</name>
<dbReference type="PROSITE" id="PS50011">
    <property type="entry name" value="PROTEIN_KINASE_DOM"/>
    <property type="match status" value="1"/>
</dbReference>
<dbReference type="AlphaFoldDB" id="A0A380U8L2"/>
<dbReference type="InterPro" id="IPR041677">
    <property type="entry name" value="DNA2/NAM7_AAA_11"/>
</dbReference>
<dbReference type="CDD" id="cd18808">
    <property type="entry name" value="SF1_C_Upf1"/>
    <property type="match status" value="1"/>
</dbReference>
<dbReference type="RefSeq" id="WP_227555148.1">
    <property type="nucleotide sequence ID" value="NZ_CP065666.1"/>
</dbReference>
<proteinExistence type="predicted"/>
<dbReference type="GO" id="GO:0004672">
    <property type="term" value="F:protein kinase activity"/>
    <property type="evidence" value="ECO:0007669"/>
    <property type="project" value="InterPro"/>
</dbReference>